<sequence>MSGGVTTVKRVITSLTPLQPATPIANPTTLHALEFPLPQGGSLVCLTPKESIPAYENLYEKYGITCTTNTTVGYCGDDGIYRFPEYAARSDPDNADIAFAIELRLRKVRNQAPNSRKAAYQALRTIAKDVPQSMHQVFWEEATRILLTTPKSKTAHQNVKHAFTTSRRHATCTDIAKTTAVLAEFAAHHDIVDPNIITDHIKNTIIPARDVPAGLNLLVAPATGGLPINSDAVILMRQLGHHAALTREEADAQLVAALAHTTDGFRSLPRRFFTTMDGQALSWAIAANPHAQQRILDRRPRHLGLKRYLRLVRDSGAWNLLAKTPGKPAYFFCREICRTVVRFVCGSD</sequence>
<organism evidence="1 2">
    <name type="scientific">Corynebacterium matruchotii</name>
    <dbReference type="NCBI Taxonomy" id="43768"/>
    <lineage>
        <taxon>Bacteria</taxon>
        <taxon>Bacillati</taxon>
        <taxon>Actinomycetota</taxon>
        <taxon>Actinomycetes</taxon>
        <taxon>Mycobacteriales</taxon>
        <taxon>Corynebacteriaceae</taxon>
        <taxon>Corynebacterium</taxon>
    </lineage>
</organism>
<dbReference type="EMBL" id="UARK01000032">
    <property type="protein sequence ID" value="SPW31726.1"/>
    <property type="molecule type" value="Genomic_DNA"/>
</dbReference>
<gene>
    <name evidence="1" type="ORF">NCTC10254_02197</name>
</gene>
<reference evidence="1 2" key="1">
    <citation type="submission" date="2018-06" db="EMBL/GenBank/DDBJ databases">
        <authorList>
            <consortium name="Pathogen Informatics"/>
            <person name="Doyle S."/>
        </authorList>
    </citation>
    <scope>NUCLEOTIDE SEQUENCE [LARGE SCALE GENOMIC DNA]</scope>
    <source>
        <strain evidence="1 2">NCTC10254</strain>
    </source>
</reference>
<evidence type="ECO:0000313" key="2">
    <source>
        <dbReference type="Proteomes" id="UP000249886"/>
    </source>
</evidence>
<dbReference type="Proteomes" id="UP000249886">
    <property type="component" value="Unassembled WGS sequence"/>
</dbReference>
<dbReference type="AlphaFoldDB" id="A0A6H9XS74"/>
<comment type="caution">
    <text evidence="1">The sequence shown here is derived from an EMBL/GenBank/DDBJ whole genome shotgun (WGS) entry which is preliminary data.</text>
</comment>
<name>A0A6H9XS74_9CORY</name>
<protein>
    <submittedName>
        <fullName evidence="1">Uncharacterized protein</fullName>
    </submittedName>
</protein>
<accession>A0A6H9XS74</accession>
<proteinExistence type="predicted"/>
<evidence type="ECO:0000313" key="1">
    <source>
        <dbReference type="EMBL" id="SPW31726.1"/>
    </source>
</evidence>